<organism evidence="1 2">
    <name type="scientific">Ancylostoma ceylanicum</name>
    <dbReference type="NCBI Taxonomy" id="53326"/>
    <lineage>
        <taxon>Eukaryota</taxon>
        <taxon>Metazoa</taxon>
        <taxon>Ecdysozoa</taxon>
        <taxon>Nematoda</taxon>
        <taxon>Chromadorea</taxon>
        <taxon>Rhabditida</taxon>
        <taxon>Rhabditina</taxon>
        <taxon>Rhabditomorpha</taxon>
        <taxon>Strongyloidea</taxon>
        <taxon>Ancylostomatidae</taxon>
        <taxon>Ancylostomatinae</taxon>
        <taxon>Ancylostoma</taxon>
    </lineage>
</organism>
<evidence type="ECO:0000313" key="1">
    <source>
        <dbReference type="EMBL" id="EYC39948.1"/>
    </source>
</evidence>
<reference evidence="2" key="1">
    <citation type="journal article" date="2015" name="Nat. Genet.">
        <title>The genome and transcriptome of the zoonotic hookworm Ancylostoma ceylanicum identify infection-specific gene families.</title>
        <authorList>
            <person name="Schwarz E.M."/>
            <person name="Hu Y."/>
            <person name="Antoshechkin I."/>
            <person name="Miller M.M."/>
            <person name="Sternberg P.W."/>
            <person name="Aroian R.V."/>
        </authorList>
    </citation>
    <scope>NUCLEOTIDE SEQUENCE</scope>
    <source>
        <strain evidence="2">HY135</strain>
    </source>
</reference>
<accession>A0A016WLP5</accession>
<proteinExistence type="predicted"/>
<comment type="caution">
    <text evidence="1">The sequence shown here is derived from an EMBL/GenBank/DDBJ whole genome shotgun (WGS) entry which is preliminary data.</text>
</comment>
<protein>
    <submittedName>
        <fullName evidence="1">Uncharacterized protein</fullName>
    </submittedName>
</protein>
<gene>
    <name evidence="1" type="primary">Acey_s0635.g915</name>
    <name evidence="1" type="ORF">Y032_0635g915</name>
</gene>
<dbReference type="Proteomes" id="UP000024635">
    <property type="component" value="Unassembled WGS sequence"/>
</dbReference>
<dbReference type="AlphaFoldDB" id="A0A016WLP5"/>
<keyword evidence="2" id="KW-1185">Reference proteome</keyword>
<dbReference type="EMBL" id="JARK01000235">
    <property type="protein sequence ID" value="EYC39948.1"/>
    <property type="molecule type" value="Genomic_DNA"/>
</dbReference>
<name>A0A016WLP5_9BILA</name>
<sequence length="69" mass="8150">MELTGFFTHISEWNLYLWKILNIRYLSHFFYKSTILLGFLGRMVVKIVKYNGFPERSGLSGRVAVYPVM</sequence>
<evidence type="ECO:0000313" key="2">
    <source>
        <dbReference type="Proteomes" id="UP000024635"/>
    </source>
</evidence>